<reference evidence="2" key="1">
    <citation type="journal article" date="2021" name="PeerJ">
        <title>Extensive microbial diversity within the chicken gut microbiome revealed by metagenomics and culture.</title>
        <authorList>
            <person name="Gilroy R."/>
            <person name="Ravi A."/>
            <person name="Getino M."/>
            <person name="Pursley I."/>
            <person name="Horton D.L."/>
            <person name="Alikhan N.F."/>
            <person name="Baker D."/>
            <person name="Gharbi K."/>
            <person name="Hall N."/>
            <person name="Watson M."/>
            <person name="Adriaenssens E.M."/>
            <person name="Foster-Nyarko E."/>
            <person name="Jarju S."/>
            <person name="Secka A."/>
            <person name="Antonio M."/>
            <person name="Oren A."/>
            <person name="Chaudhuri R.R."/>
            <person name="La Ragione R."/>
            <person name="Hildebrand F."/>
            <person name="Pallen M.J."/>
        </authorList>
    </citation>
    <scope>NUCLEOTIDE SEQUENCE</scope>
    <source>
        <strain evidence="2">A5-1222</strain>
    </source>
</reference>
<name>A0A9E2KVQ7_9BACT</name>
<reference evidence="2" key="2">
    <citation type="submission" date="2021-04" db="EMBL/GenBank/DDBJ databases">
        <authorList>
            <person name="Gilroy R."/>
        </authorList>
    </citation>
    <scope>NUCLEOTIDE SEQUENCE</scope>
    <source>
        <strain evidence="2">A5-1222</strain>
    </source>
</reference>
<keyword evidence="1" id="KW-0472">Membrane</keyword>
<sequence length="521" mass="62587">MPINEIFAIILWILIFILIIGFGFYLFSYFKYKKNVEKTKQKFNIYNNYQKKYSNYNVDYLVKNISIDHPEIKTYTIREAFDNWNAKQKKWLELIVNATEIAQTMSINKLNNILKKIDKVEKKMIIFGDSINNIFNNSLKMSESRNFKAKVLPLNEALEEFYNYLSKQKIYDEQNFKNIQEYKRKVDTQMKYLYNSLNKPNQRFIELSNNYADKLINYYQFLVTINHFSSLENKISELIKNGNYNSDFSVELQRHANIFKKISNDITSMTKDSINPTWLFIDVMNNKLNKNNLSKETKEWYKNNYLQIEKLIKSVVSIYEVYNKFKNSKNKIFQAINLNEWYQISEKIFQSYNEIAKIKNSSYVIENKQEILIENYINILNLLNQWILLSNRICVDISSQFNYQLLINNQKIYLLNAIEFFDQNNIDTKLNLMNLKQKLNSIHFPYSNLEKQIINNVSQSVLKINDKLYKSESIKMLAIELRKHQLLNTNQKYLDQSQQINELFDQNKYFEYIEKYISTFK</sequence>
<keyword evidence="1" id="KW-1133">Transmembrane helix</keyword>
<evidence type="ECO:0000313" key="3">
    <source>
        <dbReference type="Proteomes" id="UP000824247"/>
    </source>
</evidence>
<proteinExistence type="predicted"/>
<gene>
    <name evidence="2" type="ORF">H9897_02080</name>
</gene>
<dbReference type="Proteomes" id="UP000824247">
    <property type="component" value="Unassembled WGS sequence"/>
</dbReference>
<evidence type="ECO:0000256" key="1">
    <source>
        <dbReference type="SAM" id="Phobius"/>
    </source>
</evidence>
<comment type="caution">
    <text evidence="2">The sequence shown here is derived from an EMBL/GenBank/DDBJ whole genome shotgun (WGS) entry which is preliminary data.</text>
</comment>
<protein>
    <submittedName>
        <fullName evidence="2">Uncharacterized protein</fullName>
    </submittedName>
</protein>
<keyword evidence="1" id="KW-0812">Transmembrane</keyword>
<dbReference type="AlphaFoldDB" id="A0A9E2KVQ7"/>
<evidence type="ECO:0000313" key="2">
    <source>
        <dbReference type="EMBL" id="MBU3830919.1"/>
    </source>
</evidence>
<dbReference type="EMBL" id="JAHLFM010000028">
    <property type="protein sequence ID" value="MBU3830919.1"/>
    <property type="molecule type" value="Genomic_DNA"/>
</dbReference>
<accession>A0A9E2KVQ7</accession>
<organism evidence="2 3">
    <name type="scientific">Candidatus Ureaplasma intestinipullorum</name>
    <dbReference type="NCBI Taxonomy" id="2838770"/>
    <lineage>
        <taxon>Bacteria</taxon>
        <taxon>Bacillati</taxon>
        <taxon>Mycoplasmatota</taxon>
        <taxon>Mycoplasmoidales</taxon>
        <taxon>Mycoplasmoidaceae</taxon>
        <taxon>Ureaplasma</taxon>
    </lineage>
</organism>
<feature type="transmembrane region" description="Helical" evidence="1">
    <location>
        <begin position="6"/>
        <end position="30"/>
    </location>
</feature>